<protein>
    <recommendedName>
        <fullName evidence="4">DUF11 domain-containing protein</fullName>
    </recommendedName>
</protein>
<feature type="chain" id="PRO_5038762910" description="DUF11 domain-containing protein" evidence="1">
    <location>
        <begin position="23"/>
        <end position="156"/>
    </location>
</feature>
<evidence type="ECO:0000256" key="1">
    <source>
        <dbReference type="SAM" id="SignalP"/>
    </source>
</evidence>
<accession>A0A1E5P7Z1</accession>
<evidence type="ECO:0000313" key="3">
    <source>
        <dbReference type="Proteomes" id="UP000095759"/>
    </source>
</evidence>
<dbReference type="STRING" id="285458.BGM19_21515"/>
<reference evidence="2 3" key="1">
    <citation type="submission" date="2016-08" db="EMBL/GenBank/DDBJ databases">
        <title>Complete genome sequence of Streptomyces agglomeratus strain 6-3-2, a novel anti-MRSA actinomycete isolated from Wuli of Tebit, China.</title>
        <authorList>
            <person name="Chen X."/>
        </authorList>
    </citation>
    <scope>NUCLEOTIDE SEQUENCE [LARGE SCALE GENOMIC DNA]</scope>
    <source>
        <strain evidence="2 3">6-3-2</strain>
    </source>
</reference>
<keyword evidence="1" id="KW-0732">Signal</keyword>
<dbReference type="OrthoDB" id="4300377at2"/>
<sequence length="156" mass="16732">MVAMRMRRVVVVGAAVAVVATGAGGFRVAPEADVSYRGHAVLDGGRLGVWLETANRGPSVLRDATVRLRFSVPLAGERELPPHCLWGGEREVLCRTGGLRVRAAGRQFAFHLRASGDPSEAVVRISTAWNGGATDRNPRNNEHEVLVPATGDGYFF</sequence>
<feature type="signal peptide" evidence="1">
    <location>
        <begin position="1"/>
        <end position="22"/>
    </location>
</feature>
<keyword evidence="3" id="KW-1185">Reference proteome</keyword>
<gene>
    <name evidence="2" type="ORF">AS594_15295</name>
</gene>
<comment type="caution">
    <text evidence="2">The sequence shown here is derived from an EMBL/GenBank/DDBJ whole genome shotgun (WGS) entry which is preliminary data.</text>
</comment>
<proteinExistence type="predicted"/>
<dbReference type="EMBL" id="MEHJ01000001">
    <property type="protein sequence ID" value="OEJ25661.1"/>
    <property type="molecule type" value="Genomic_DNA"/>
</dbReference>
<dbReference type="RefSeq" id="WP_069927567.1">
    <property type="nucleotide sequence ID" value="NZ_MEHI01000001.1"/>
</dbReference>
<evidence type="ECO:0008006" key="4">
    <source>
        <dbReference type="Google" id="ProtNLM"/>
    </source>
</evidence>
<evidence type="ECO:0000313" key="2">
    <source>
        <dbReference type="EMBL" id="OEJ25661.1"/>
    </source>
</evidence>
<name>A0A1E5P7Z1_9ACTN</name>
<organism evidence="2 3">
    <name type="scientific">Streptomyces agglomeratus</name>
    <dbReference type="NCBI Taxonomy" id="285458"/>
    <lineage>
        <taxon>Bacteria</taxon>
        <taxon>Bacillati</taxon>
        <taxon>Actinomycetota</taxon>
        <taxon>Actinomycetes</taxon>
        <taxon>Kitasatosporales</taxon>
        <taxon>Streptomycetaceae</taxon>
        <taxon>Streptomyces</taxon>
    </lineage>
</organism>
<dbReference type="AlphaFoldDB" id="A0A1E5P7Z1"/>
<dbReference type="Proteomes" id="UP000095759">
    <property type="component" value="Unassembled WGS sequence"/>
</dbReference>